<dbReference type="STRING" id="595528.A0A0D2WSG4"/>
<dbReference type="PANTHER" id="PTHR13090:SF1">
    <property type="entry name" value="ARGININE-HYDROXYLASE NDUFAF5, MITOCHONDRIAL"/>
    <property type="match status" value="1"/>
</dbReference>
<dbReference type="GO" id="GO:0032981">
    <property type="term" value="P:mitochondrial respiratory chain complex I assembly"/>
    <property type="evidence" value="ECO:0007669"/>
    <property type="project" value="TreeGrafter"/>
</dbReference>
<dbReference type="GO" id="GO:0032259">
    <property type="term" value="P:methylation"/>
    <property type="evidence" value="ECO:0007669"/>
    <property type="project" value="UniProtKB-KW"/>
</dbReference>
<keyword evidence="1 5" id="KW-0489">Methyltransferase</keyword>
<feature type="transmembrane region" description="Helical" evidence="4">
    <location>
        <begin position="7"/>
        <end position="29"/>
    </location>
</feature>
<evidence type="ECO:0000313" key="5">
    <source>
        <dbReference type="EMBL" id="KJE94393.1"/>
    </source>
</evidence>
<evidence type="ECO:0000256" key="3">
    <source>
        <dbReference type="SAM" id="MobiDB-lite"/>
    </source>
</evidence>
<keyword evidence="4" id="KW-0812">Transmembrane</keyword>
<keyword evidence="6" id="KW-1185">Reference proteome</keyword>
<evidence type="ECO:0000256" key="4">
    <source>
        <dbReference type="SAM" id="Phobius"/>
    </source>
</evidence>
<evidence type="ECO:0000313" key="6">
    <source>
        <dbReference type="Proteomes" id="UP000008743"/>
    </source>
</evidence>
<dbReference type="AlphaFoldDB" id="A0A0D2WSG4"/>
<dbReference type="InParanoid" id="A0A0D2WSG4"/>
<dbReference type="OrthoDB" id="16816at2759"/>
<dbReference type="EMBL" id="KE346367">
    <property type="protein sequence ID" value="KJE94393.1"/>
    <property type="molecule type" value="Genomic_DNA"/>
</dbReference>
<feature type="compositionally biased region" description="Polar residues" evidence="3">
    <location>
        <begin position="403"/>
        <end position="420"/>
    </location>
</feature>
<dbReference type="GO" id="GO:0008168">
    <property type="term" value="F:methyltransferase activity"/>
    <property type="evidence" value="ECO:0007669"/>
    <property type="project" value="UniProtKB-KW"/>
</dbReference>
<reference evidence="6" key="1">
    <citation type="submission" date="2011-02" db="EMBL/GenBank/DDBJ databases">
        <title>The Genome Sequence of Capsaspora owczarzaki ATCC 30864.</title>
        <authorList>
            <person name="Russ C."/>
            <person name="Cuomo C."/>
            <person name="Burger G."/>
            <person name="Gray M.W."/>
            <person name="Holland P.W.H."/>
            <person name="King N."/>
            <person name="Lang F.B.F."/>
            <person name="Roger A.J."/>
            <person name="Ruiz-Trillo I."/>
            <person name="Young S.K."/>
            <person name="Zeng Q."/>
            <person name="Gargeya S."/>
            <person name="Alvarado L."/>
            <person name="Berlin A."/>
            <person name="Chapman S.B."/>
            <person name="Chen Z."/>
            <person name="Freedman E."/>
            <person name="Gellesch M."/>
            <person name="Goldberg J."/>
            <person name="Griggs A."/>
            <person name="Gujja S."/>
            <person name="Heilman E."/>
            <person name="Heiman D."/>
            <person name="Howarth C."/>
            <person name="Mehta T."/>
            <person name="Neiman D."/>
            <person name="Pearson M."/>
            <person name="Roberts A."/>
            <person name="Saif S."/>
            <person name="Shea T."/>
            <person name="Shenoy N."/>
            <person name="Sisk P."/>
            <person name="Stolte C."/>
            <person name="Sykes S."/>
            <person name="White J."/>
            <person name="Yandava C."/>
            <person name="Haas B."/>
            <person name="Nusbaum C."/>
            <person name="Birren B."/>
        </authorList>
    </citation>
    <scope>NUCLEOTIDE SEQUENCE</scope>
    <source>
        <strain evidence="6">ATCC 30864</strain>
    </source>
</reference>
<keyword evidence="4" id="KW-1133">Transmembrane helix</keyword>
<dbReference type="PANTHER" id="PTHR13090">
    <property type="entry name" value="ARGININE-HYDROXYLASE NDUFAF5, MITOCHONDRIAL"/>
    <property type="match status" value="1"/>
</dbReference>
<name>A0A0D2WSG4_CAPO3</name>
<keyword evidence="2 5" id="KW-0808">Transferase</keyword>
<dbReference type="Gene3D" id="3.40.50.150">
    <property type="entry name" value="Vaccinia Virus protein VP39"/>
    <property type="match status" value="1"/>
</dbReference>
<sequence>MMTKLDYIWMLCFCSDCLFVSVSVFFFFLSTAAMLLQRAALRLFSASQARRCTRALSGAVPALQSGGQQQAPPGAGVGSTTSSPSSAAAPTPGAGPAPTAFGYNIMNVFDRAAKTMQRDRAARRADAADHDQLRDYTAGVVVDRLFDITRRFPTVLDLGCGAGHIAGVITKEVADKLIQTDLSEGMLRRAQRRYEDHLREKQLDASDAETAPPLVESRLMDEEHMTFEPNSLDAVVSSLSLHWVNDLPGVFRQLHRALKPDGAFVGAMFGTETLRELRSALQVAEQERRGGFHPHISPFTDSRDIGNLLTRAGFTLTTIDVDEVTISYPSMMELMLDLQGMAENNASWNRVPFLNRESMLAAGAIYQHMYGTKDAIPASFQIVHFIGWKPSPNQPKPAKRGSATASFANLDQLSQQQAAPSETPKS</sequence>
<keyword evidence="4" id="KW-0472">Membrane</keyword>
<dbReference type="SUPFAM" id="SSF53335">
    <property type="entry name" value="S-adenosyl-L-methionine-dependent methyltransferases"/>
    <property type="match status" value="1"/>
</dbReference>
<proteinExistence type="predicted"/>
<gene>
    <name evidence="5" type="ORF">CAOG_005037</name>
</gene>
<dbReference type="InterPro" id="IPR050602">
    <property type="entry name" value="Malonyl-ACP_OMT"/>
</dbReference>
<dbReference type="CDD" id="cd02440">
    <property type="entry name" value="AdoMet_MTases"/>
    <property type="match status" value="1"/>
</dbReference>
<evidence type="ECO:0000256" key="1">
    <source>
        <dbReference type="ARBA" id="ARBA00022603"/>
    </source>
</evidence>
<dbReference type="Proteomes" id="UP000008743">
    <property type="component" value="Unassembled WGS sequence"/>
</dbReference>
<dbReference type="eggNOG" id="KOG2940">
    <property type="taxonomic scope" value="Eukaryota"/>
</dbReference>
<dbReference type="PhylomeDB" id="A0A0D2WSG4"/>
<accession>A0A0D2WSG4</accession>
<evidence type="ECO:0000256" key="2">
    <source>
        <dbReference type="ARBA" id="ARBA00022679"/>
    </source>
</evidence>
<feature type="region of interest" description="Disordered" evidence="3">
    <location>
        <begin position="391"/>
        <end position="426"/>
    </location>
</feature>
<dbReference type="GO" id="GO:0005739">
    <property type="term" value="C:mitochondrion"/>
    <property type="evidence" value="ECO:0007669"/>
    <property type="project" value="TreeGrafter"/>
</dbReference>
<dbReference type="InterPro" id="IPR029063">
    <property type="entry name" value="SAM-dependent_MTases_sf"/>
</dbReference>
<dbReference type="Pfam" id="PF13489">
    <property type="entry name" value="Methyltransf_23"/>
    <property type="match status" value="1"/>
</dbReference>
<organism evidence="5 6">
    <name type="scientific">Capsaspora owczarzaki (strain ATCC 30864)</name>
    <dbReference type="NCBI Taxonomy" id="595528"/>
    <lineage>
        <taxon>Eukaryota</taxon>
        <taxon>Filasterea</taxon>
        <taxon>Capsaspora</taxon>
    </lineage>
</organism>
<feature type="region of interest" description="Disordered" evidence="3">
    <location>
        <begin position="63"/>
        <end position="94"/>
    </location>
</feature>
<protein>
    <submittedName>
        <fullName evidence="5">Methyltransferase</fullName>
    </submittedName>
</protein>